<keyword evidence="3" id="KW-1185">Reference proteome</keyword>
<organism evidence="2 3">
    <name type="scientific">Paracoccus cavernae</name>
    <dbReference type="NCBI Taxonomy" id="1571207"/>
    <lineage>
        <taxon>Bacteria</taxon>
        <taxon>Pseudomonadati</taxon>
        <taxon>Pseudomonadota</taxon>
        <taxon>Alphaproteobacteria</taxon>
        <taxon>Rhodobacterales</taxon>
        <taxon>Paracoccaceae</taxon>
        <taxon>Paracoccus</taxon>
    </lineage>
</organism>
<proteinExistence type="predicted"/>
<name>A0ABT8D737_9RHOB</name>
<gene>
    <name evidence="2" type="ORF">QWZ10_04210</name>
</gene>
<dbReference type="EMBL" id="JAUFRC010000001">
    <property type="protein sequence ID" value="MDN3711232.1"/>
    <property type="molecule type" value="Genomic_DNA"/>
</dbReference>
<reference evidence="3" key="1">
    <citation type="journal article" date="2019" name="Int. J. Syst. Evol. Microbiol.">
        <title>The Global Catalogue of Microorganisms (GCM) 10K type strain sequencing project: providing services to taxonomists for standard genome sequencing and annotation.</title>
        <authorList>
            <consortium name="The Broad Institute Genomics Platform"/>
            <consortium name="The Broad Institute Genome Sequencing Center for Infectious Disease"/>
            <person name="Wu L."/>
            <person name="Ma J."/>
        </authorList>
    </citation>
    <scope>NUCLEOTIDE SEQUENCE [LARGE SCALE GENOMIC DNA]</scope>
    <source>
        <strain evidence="3">CECT 8482</strain>
    </source>
</reference>
<protein>
    <recommendedName>
        <fullName evidence="1">Putative regulatory protein FmdB zinc ribbon domain-containing protein</fullName>
    </recommendedName>
</protein>
<feature type="domain" description="Putative regulatory protein FmdB zinc ribbon" evidence="1">
    <location>
        <begin position="1"/>
        <end position="41"/>
    </location>
</feature>
<dbReference type="Proteomes" id="UP001243846">
    <property type="component" value="Unassembled WGS sequence"/>
</dbReference>
<evidence type="ECO:0000313" key="3">
    <source>
        <dbReference type="Proteomes" id="UP001243846"/>
    </source>
</evidence>
<dbReference type="RefSeq" id="WP_377684680.1">
    <property type="nucleotide sequence ID" value="NZ_JBHMDZ010000005.1"/>
</dbReference>
<comment type="caution">
    <text evidence="2">The sequence shown here is derived from an EMBL/GenBank/DDBJ whole genome shotgun (WGS) entry which is preliminary data.</text>
</comment>
<dbReference type="InterPro" id="IPR013429">
    <property type="entry name" value="Regulatory_FmdB_Zinc_ribbon"/>
</dbReference>
<evidence type="ECO:0000259" key="1">
    <source>
        <dbReference type="SMART" id="SM00834"/>
    </source>
</evidence>
<sequence length="98" mass="10554">MPIYDFACHDHGVFSDWASYEASRAGAPCPCCAQTSAVLPSIPQISRLSSGLRRAEARADATSSEPKVIKRGHLPSCGCNMCKKAAPPTSRRWMLGQC</sequence>
<dbReference type="SMART" id="SM00834">
    <property type="entry name" value="CxxC_CXXC_SSSS"/>
    <property type="match status" value="1"/>
</dbReference>
<accession>A0ABT8D737</accession>
<evidence type="ECO:0000313" key="2">
    <source>
        <dbReference type="EMBL" id="MDN3711232.1"/>
    </source>
</evidence>